<dbReference type="InterPro" id="IPR023375">
    <property type="entry name" value="ADC_dom_sf"/>
</dbReference>
<dbReference type="OrthoDB" id="1950454at2"/>
<keyword evidence="2" id="KW-1185">Reference proteome</keyword>
<comment type="caution">
    <text evidence="1">The sequence shown here is derived from an EMBL/GenBank/DDBJ whole genome shotgun (WGS) entry which is preliminary data.</text>
</comment>
<dbReference type="EMBL" id="MZXW01000047">
    <property type="protein sequence ID" value="RXT37879.1"/>
    <property type="molecule type" value="Genomic_DNA"/>
</dbReference>
<proteinExistence type="predicted"/>
<organism evidence="1 2">
    <name type="scientific">Bradyrhizobium betae</name>
    <dbReference type="NCBI Taxonomy" id="244734"/>
    <lineage>
        <taxon>Bacteria</taxon>
        <taxon>Pseudomonadati</taxon>
        <taxon>Pseudomonadota</taxon>
        <taxon>Alphaproteobacteria</taxon>
        <taxon>Hyphomicrobiales</taxon>
        <taxon>Nitrobacteraceae</taxon>
        <taxon>Bradyrhizobium</taxon>
    </lineage>
</organism>
<evidence type="ECO:0000313" key="1">
    <source>
        <dbReference type="EMBL" id="RXT37879.1"/>
    </source>
</evidence>
<name>A0A4Q1UQ06_9BRAD</name>
<gene>
    <name evidence="1" type="ORF">B5V03_31810</name>
</gene>
<dbReference type="Pfam" id="PF06314">
    <property type="entry name" value="ADC"/>
    <property type="match status" value="1"/>
</dbReference>
<dbReference type="GO" id="GO:0016829">
    <property type="term" value="F:lyase activity"/>
    <property type="evidence" value="ECO:0007669"/>
    <property type="project" value="InterPro"/>
</dbReference>
<dbReference type="Proteomes" id="UP000290819">
    <property type="component" value="Unassembled WGS sequence"/>
</dbReference>
<dbReference type="InterPro" id="IPR010451">
    <property type="entry name" value="Acetoacetate_decarboxylase"/>
</dbReference>
<dbReference type="Gene3D" id="2.40.400.10">
    <property type="entry name" value="Acetoacetate decarboxylase-like"/>
    <property type="match status" value="1"/>
</dbReference>
<dbReference type="RefSeq" id="WP_129274406.1">
    <property type="nucleotide sequence ID" value="NZ_MZXW01000047.1"/>
</dbReference>
<sequence>MLKGFTVPKSPFGQAALTPPPPWHYAGDAVGVEFWTDGDATAATLPNGLSPDPNSSGHAVMMFLDWQFTAQDDEYLEPARYQYREAFVLVDAMYRDVRVMWCPYIYVDNDAALARGWTQGFPKKMGSIFQTRSFAALGPAAAPVTSGSRFGASLSAHGERLAEACVTLHRPAENGLSLFRRPTVLLRYFPRLAAGYQDKPAVNELAMSITDNLTVAGAWIGKGELNFPKANGEELDALAPKRIGSGFRYSLSYSVSDLEILEDRGLVGD</sequence>
<accession>A0A4Q1UQ06</accession>
<dbReference type="AlphaFoldDB" id="A0A4Q1UQ06"/>
<reference evidence="1 2" key="1">
    <citation type="submission" date="2017-03" db="EMBL/GenBank/DDBJ databases">
        <authorList>
            <person name="Safronova V.I."/>
            <person name="Sazanova A.L."/>
            <person name="Chirak E.R."/>
        </authorList>
    </citation>
    <scope>NUCLEOTIDE SEQUENCE [LARGE SCALE GENOMIC DNA]</scope>
    <source>
        <strain evidence="1 2">Opo-243</strain>
    </source>
</reference>
<protein>
    <submittedName>
        <fullName evidence="1">Acetoacetate decarboxylase</fullName>
    </submittedName>
</protein>
<dbReference type="SUPFAM" id="SSF160104">
    <property type="entry name" value="Acetoacetate decarboxylase-like"/>
    <property type="match status" value="1"/>
</dbReference>
<evidence type="ECO:0000313" key="2">
    <source>
        <dbReference type="Proteomes" id="UP000290819"/>
    </source>
</evidence>